<dbReference type="Proteomes" id="UP000789375">
    <property type="component" value="Unassembled WGS sequence"/>
</dbReference>
<gene>
    <name evidence="2" type="ORF">FMOSSE_LOCUS1820</name>
</gene>
<accession>A0A9N8YYR0</accession>
<keyword evidence="1" id="KW-0732">Signal</keyword>
<feature type="chain" id="PRO_5040415158" evidence="1">
    <location>
        <begin position="22"/>
        <end position="114"/>
    </location>
</feature>
<reference evidence="2" key="1">
    <citation type="submission" date="2021-06" db="EMBL/GenBank/DDBJ databases">
        <authorList>
            <person name="Kallberg Y."/>
            <person name="Tangrot J."/>
            <person name="Rosling A."/>
        </authorList>
    </citation>
    <scope>NUCLEOTIDE SEQUENCE</scope>
    <source>
        <strain evidence="2">87-6 pot B 2015</strain>
    </source>
</reference>
<protein>
    <submittedName>
        <fullName evidence="2">3156_t:CDS:1</fullName>
    </submittedName>
</protein>
<feature type="signal peptide" evidence="1">
    <location>
        <begin position="1"/>
        <end position="21"/>
    </location>
</feature>
<dbReference type="AlphaFoldDB" id="A0A9N8YYR0"/>
<evidence type="ECO:0000313" key="2">
    <source>
        <dbReference type="EMBL" id="CAG8456586.1"/>
    </source>
</evidence>
<proteinExistence type="predicted"/>
<organism evidence="2 3">
    <name type="scientific">Funneliformis mosseae</name>
    <name type="common">Endomycorrhizal fungus</name>
    <name type="synonym">Glomus mosseae</name>
    <dbReference type="NCBI Taxonomy" id="27381"/>
    <lineage>
        <taxon>Eukaryota</taxon>
        <taxon>Fungi</taxon>
        <taxon>Fungi incertae sedis</taxon>
        <taxon>Mucoromycota</taxon>
        <taxon>Glomeromycotina</taxon>
        <taxon>Glomeromycetes</taxon>
        <taxon>Glomerales</taxon>
        <taxon>Glomeraceae</taxon>
        <taxon>Funneliformis</taxon>
    </lineage>
</organism>
<name>A0A9N8YYR0_FUNMO</name>
<evidence type="ECO:0000313" key="3">
    <source>
        <dbReference type="Proteomes" id="UP000789375"/>
    </source>
</evidence>
<sequence length="114" mass="12352">MKFLLLTVVICLIYALVSVDASPLINEARRARCAPVATSCETIPCCSGLKFSTDLLFDKEILGFKLTQYSVDASPLINEARRTRCASVGTSCETIPCCSGLRCKRTPKLLCISG</sequence>
<dbReference type="EMBL" id="CAJVPP010000213">
    <property type="protein sequence ID" value="CAG8456586.1"/>
    <property type="molecule type" value="Genomic_DNA"/>
</dbReference>
<comment type="caution">
    <text evidence="2">The sequence shown here is derived from an EMBL/GenBank/DDBJ whole genome shotgun (WGS) entry which is preliminary data.</text>
</comment>
<keyword evidence="3" id="KW-1185">Reference proteome</keyword>
<evidence type="ECO:0000256" key="1">
    <source>
        <dbReference type="SAM" id="SignalP"/>
    </source>
</evidence>